<evidence type="ECO:0008006" key="3">
    <source>
        <dbReference type="Google" id="ProtNLM"/>
    </source>
</evidence>
<organism evidence="1 2">
    <name type="scientific">Microcystis phage Mvi-JY20</name>
    <dbReference type="NCBI Taxonomy" id="3128146"/>
    <lineage>
        <taxon>Viruses</taxon>
        <taxon>Duplodnaviria</taxon>
        <taxon>Heunggongvirae</taxon>
        <taxon>Uroviricota</taxon>
        <taxon>Caudoviricetes</taxon>
    </lineage>
</organism>
<evidence type="ECO:0000313" key="1">
    <source>
        <dbReference type="EMBL" id="XAI95479.1"/>
    </source>
</evidence>
<dbReference type="EMBL" id="PP438412">
    <property type="protein sequence ID" value="XAI95479.1"/>
    <property type="molecule type" value="Genomic_DNA"/>
</dbReference>
<sequence>MCAVCVAAMATNTTCEDVYAFLNDGRVYGEPIHDPEIAMYLLKHGWLMGRGWQINSEDSTSDVMIKSADLLHMTLETLRGERAYLAVKSWNYPGVGHAVYWDGEVVRDPNPELPDEMGIEHYSLLQVWPFTWLGHTNLTSRLRCETSEPPFFVKRYRKEGIKS</sequence>
<evidence type="ECO:0000313" key="2">
    <source>
        <dbReference type="Proteomes" id="UP001459105"/>
    </source>
</evidence>
<protein>
    <recommendedName>
        <fullName evidence="3">Peptidase C39-like domain-containing protein</fullName>
    </recommendedName>
</protein>
<name>A0AAX4QH11_9CAUD</name>
<dbReference type="Proteomes" id="UP001459105">
    <property type="component" value="Segment"/>
</dbReference>
<accession>A0AAX4QH11</accession>
<reference evidence="1" key="1">
    <citation type="submission" date="2024-03" db="EMBL/GenBank/DDBJ databases">
        <authorList>
            <person name="Lin W."/>
            <person name="Li D."/>
            <person name="Tong Y."/>
        </authorList>
    </citation>
    <scope>NUCLEOTIDE SEQUENCE</scope>
</reference>
<proteinExistence type="predicted"/>